<sequence length="61" mass="6970">MNRRNLEHAKAMRIERLLREGYALRNIARIVGTSYNTVARYKRRLDATNSCPLAPQGRGLG</sequence>
<proteinExistence type="predicted"/>
<evidence type="ECO:0000313" key="1">
    <source>
        <dbReference type="EMBL" id="PQO33317.1"/>
    </source>
</evidence>
<comment type="caution">
    <text evidence="1">The sequence shown here is derived from an EMBL/GenBank/DDBJ whole genome shotgun (WGS) entry which is preliminary data.</text>
</comment>
<accession>A0A2S8FMG3</accession>
<evidence type="ECO:0000313" key="2">
    <source>
        <dbReference type="Proteomes" id="UP000240009"/>
    </source>
</evidence>
<reference evidence="1 2" key="1">
    <citation type="submission" date="2018-02" db="EMBL/GenBank/DDBJ databases">
        <title>Comparative genomes isolates from brazilian mangrove.</title>
        <authorList>
            <person name="Araujo J.E."/>
            <person name="Taketani R.G."/>
            <person name="Silva M.C.P."/>
            <person name="Loureco M.V."/>
            <person name="Andreote F.D."/>
        </authorList>
    </citation>
    <scope>NUCLEOTIDE SEQUENCE [LARGE SCALE GENOMIC DNA]</scope>
    <source>
        <strain evidence="1 2">HEX-2 MGV</strain>
    </source>
</reference>
<dbReference type="InterPro" id="IPR009057">
    <property type="entry name" value="Homeodomain-like_sf"/>
</dbReference>
<name>A0A2S8FMG3_9BACT</name>
<gene>
    <name evidence="1" type="ORF">C5Y96_10725</name>
</gene>
<dbReference type="AlphaFoldDB" id="A0A2S8FMG3"/>
<dbReference type="Proteomes" id="UP000240009">
    <property type="component" value="Unassembled WGS sequence"/>
</dbReference>
<dbReference type="EMBL" id="PUIA01000035">
    <property type="protein sequence ID" value="PQO33317.1"/>
    <property type="molecule type" value="Genomic_DNA"/>
</dbReference>
<dbReference type="SUPFAM" id="SSF46689">
    <property type="entry name" value="Homeodomain-like"/>
    <property type="match status" value="1"/>
</dbReference>
<organism evidence="1 2">
    <name type="scientific">Blastopirellula marina</name>
    <dbReference type="NCBI Taxonomy" id="124"/>
    <lineage>
        <taxon>Bacteria</taxon>
        <taxon>Pseudomonadati</taxon>
        <taxon>Planctomycetota</taxon>
        <taxon>Planctomycetia</taxon>
        <taxon>Pirellulales</taxon>
        <taxon>Pirellulaceae</taxon>
        <taxon>Blastopirellula</taxon>
    </lineage>
</organism>
<dbReference type="Gene3D" id="1.10.10.60">
    <property type="entry name" value="Homeodomain-like"/>
    <property type="match status" value="1"/>
</dbReference>
<protein>
    <submittedName>
        <fullName evidence="1">Uncharacterized protein</fullName>
    </submittedName>
</protein>